<organism evidence="6 7">
    <name type="scientific">Thioalbus denitrificans</name>
    <dbReference type="NCBI Taxonomy" id="547122"/>
    <lineage>
        <taxon>Bacteria</taxon>
        <taxon>Pseudomonadati</taxon>
        <taxon>Pseudomonadota</taxon>
        <taxon>Gammaproteobacteria</taxon>
        <taxon>Chromatiales</taxon>
        <taxon>Ectothiorhodospiraceae</taxon>
        <taxon>Thioalbus</taxon>
    </lineage>
</organism>
<name>A0A369CHB4_9GAMM</name>
<keyword evidence="2" id="KW-0201">Cytochrome c-type biogenesis</keyword>
<evidence type="ECO:0000313" key="7">
    <source>
        <dbReference type="Proteomes" id="UP000252707"/>
    </source>
</evidence>
<evidence type="ECO:0000313" key="6">
    <source>
        <dbReference type="EMBL" id="RCX33309.1"/>
    </source>
</evidence>
<comment type="caution">
    <text evidence="6">The sequence shown here is derived from an EMBL/GenBank/DDBJ whole genome shotgun (WGS) entry which is preliminary data.</text>
</comment>
<evidence type="ECO:0000256" key="1">
    <source>
        <dbReference type="ARBA" id="ARBA00004196"/>
    </source>
</evidence>
<dbReference type="GO" id="GO:0016491">
    <property type="term" value="F:oxidoreductase activity"/>
    <property type="evidence" value="ECO:0007669"/>
    <property type="project" value="InterPro"/>
</dbReference>
<evidence type="ECO:0000256" key="2">
    <source>
        <dbReference type="ARBA" id="ARBA00022748"/>
    </source>
</evidence>
<evidence type="ECO:0000256" key="4">
    <source>
        <dbReference type="ARBA" id="ARBA00023284"/>
    </source>
</evidence>
<dbReference type="InterPro" id="IPR050553">
    <property type="entry name" value="Thioredoxin_ResA/DsbE_sf"/>
</dbReference>
<dbReference type="Pfam" id="PF00578">
    <property type="entry name" value="AhpC-TSA"/>
    <property type="match status" value="1"/>
</dbReference>
<proteinExistence type="predicted"/>
<dbReference type="SUPFAM" id="SSF52833">
    <property type="entry name" value="Thioredoxin-like"/>
    <property type="match status" value="1"/>
</dbReference>
<comment type="subcellular location">
    <subcellularLocation>
        <location evidence="1">Cell envelope</location>
    </subcellularLocation>
</comment>
<dbReference type="GO" id="GO:0030313">
    <property type="term" value="C:cell envelope"/>
    <property type="evidence" value="ECO:0007669"/>
    <property type="project" value="UniProtKB-SubCell"/>
</dbReference>
<feature type="domain" description="Thioredoxin" evidence="5">
    <location>
        <begin position="31"/>
        <end position="170"/>
    </location>
</feature>
<dbReference type="InterPro" id="IPR036249">
    <property type="entry name" value="Thioredoxin-like_sf"/>
</dbReference>
<keyword evidence="4" id="KW-0676">Redox-active center</keyword>
<dbReference type="Gene3D" id="3.40.30.10">
    <property type="entry name" value="Glutaredoxin"/>
    <property type="match status" value="1"/>
</dbReference>
<dbReference type="InterPro" id="IPR013766">
    <property type="entry name" value="Thioredoxin_domain"/>
</dbReference>
<reference evidence="6 7" key="1">
    <citation type="submission" date="2018-07" db="EMBL/GenBank/DDBJ databases">
        <title>Genomic Encyclopedia of Type Strains, Phase IV (KMG-IV): sequencing the most valuable type-strain genomes for metagenomic binning, comparative biology and taxonomic classification.</title>
        <authorList>
            <person name="Goeker M."/>
        </authorList>
    </citation>
    <scope>NUCLEOTIDE SEQUENCE [LARGE SCALE GENOMIC DNA]</scope>
    <source>
        <strain evidence="6 7">DSM 26407</strain>
    </source>
</reference>
<dbReference type="PROSITE" id="PS51352">
    <property type="entry name" value="THIOREDOXIN_2"/>
    <property type="match status" value="1"/>
</dbReference>
<protein>
    <submittedName>
        <fullName evidence="6">Peroxiredoxin</fullName>
    </submittedName>
</protein>
<dbReference type="InterPro" id="IPR000866">
    <property type="entry name" value="AhpC/TSA"/>
</dbReference>
<dbReference type="GO" id="GO:0017004">
    <property type="term" value="P:cytochrome complex assembly"/>
    <property type="evidence" value="ECO:0007669"/>
    <property type="project" value="UniProtKB-KW"/>
</dbReference>
<dbReference type="RefSeq" id="WP_170142006.1">
    <property type="nucleotide sequence ID" value="NZ_QPJY01000001.1"/>
</dbReference>
<dbReference type="PROSITE" id="PS51257">
    <property type="entry name" value="PROKAR_LIPOPROTEIN"/>
    <property type="match status" value="1"/>
</dbReference>
<keyword evidence="7" id="KW-1185">Reference proteome</keyword>
<evidence type="ECO:0000259" key="5">
    <source>
        <dbReference type="PROSITE" id="PS51352"/>
    </source>
</evidence>
<dbReference type="PANTHER" id="PTHR42852">
    <property type="entry name" value="THIOL:DISULFIDE INTERCHANGE PROTEIN DSBE"/>
    <property type="match status" value="1"/>
</dbReference>
<sequence length="174" mass="18954">MEQIKLKTLGYGLLLTLLLVLAGCGSSQPQLQNGQPAPGFSLPRLEGGRADFPGGFAGQVVAIRFWADWCPFCEEEMSDLEPVYQELKDRGLTMLAVNVRQDADTAERFIRDLGISYGVLLDEEGAVARAYGVMGLPTTFFVDREGVLRAKILGESTPDVFTGIVNELLAETPK</sequence>
<dbReference type="PANTHER" id="PTHR42852:SF6">
    <property type="entry name" value="THIOL:DISULFIDE INTERCHANGE PROTEIN DSBE"/>
    <property type="match status" value="1"/>
</dbReference>
<dbReference type="GO" id="GO:0016209">
    <property type="term" value="F:antioxidant activity"/>
    <property type="evidence" value="ECO:0007669"/>
    <property type="project" value="InterPro"/>
</dbReference>
<dbReference type="Proteomes" id="UP000252707">
    <property type="component" value="Unassembled WGS sequence"/>
</dbReference>
<dbReference type="EMBL" id="QPJY01000001">
    <property type="protein sequence ID" value="RCX33309.1"/>
    <property type="molecule type" value="Genomic_DNA"/>
</dbReference>
<gene>
    <name evidence="6" type="ORF">DFQ59_101610</name>
</gene>
<dbReference type="AlphaFoldDB" id="A0A369CHB4"/>
<evidence type="ECO:0000256" key="3">
    <source>
        <dbReference type="ARBA" id="ARBA00023157"/>
    </source>
</evidence>
<accession>A0A369CHB4</accession>
<keyword evidence="3" id="KW-1015">Disulfide bond</keyword>
<dbReference type="CDD" id="cd02966">
    <property type="entry name" value="TlpA_like_family"/>
    <property type="match status" value="1"/>
</dbReference>